<accession>A0A2T2WE99</accession>
<comment type="caution">
    <text evidence="1">The sequence shown here is derived from an EMBL/GenBank/DDBJ whole genome shotgun (WGS) entry which is preliminary data.</text>
</comment>
<name>A0A2T2WE99_9FIRM</name>
<protein>
    <submittedName>
        <fullName evidence="1">Uncharacterized protein</fullName>
    </submittedName>
</protein>
<dbReference type="Proteomes" id="UP000241848">
    <property type="component" value="Unassembled WGS sequence"/>
</dbReference>
<evidence type="ECO:0000313" key="1">
    <source>
        <dbReference type="EMBL" id="PSR20549.1"/>
    </source>
</evidence>
<proteinExistence type="predicted"/>
<evidence type="ECO:0000313" key="2">
    <source>
        <dbReference type="Proteomes" id="UP000241848"/>
    </source>
</evidence>
<dbReference type="EMBL" id="PXYV01000058">
    <property type="protein sequence ID" value="PSR20549.1"/>
    <property type="molecule type" value="Genomic_DNA"/>
</dbReference>
<gene>
    <name evidence="1" type="ORF">C7B45_14495</name>
</gene>
<dbReference type="AlphaFoldDB" id="A0A2T2WE99"/>
<organism evidence="1 2">
    <name type="scientific">Sulfobacillus acidophilus</name>
    <dbReference type="NCBI Taxonomy" id="53633"/>
    <lineage>
        <taxon>Bacteria</taxon>
        <taxon>Bacillati</taxon>
        <taxon>Bacillota</taxon>
        <taxon>Clostridia</taxon>
        <taxon>Eubacteriales</taxon>
        <taxon>Clostridiales Family XVII. Incertae Sedis</taxon>
        <taxon>Sulfobacillus</taxon>
    </lineage>
</organism>
<reference evidence="1 2" key="1">
    <citation type="journal article" date="2014" name="BMC Genomics">
        <title>Comparison of environmental and isolate Sulfobacillus genomes reveals diverse carbon, sulfur, nitrogen, and hydrogen metabolisms.</title>
        <authorList>
            <person name="Justice N.B."/>
            <person name="Norman A."/>
            <person name="Brown C.T."/>
            <person name="Singh A."/>
            <person name="Thomas B.C."/>
            <person name="Banfield J.F."/>
        </authorList>
    </citation>
    <scope>NUCLEOTIDE SEQUENCE [LARGE SCALE GENOMIC DNA]</scope>
    <source>
        <strain evidence="1">AMDSBA3</strain>
    </source>
</reference>
<sequence length="262" mass="30126">MKDTWPHKWTALDELYPPSTWSVRVAAALSQAERAYDIWLHWHESRIMIVDARPGMRNWCPLCPQSWGDTIPRFQVRPERRPFLDENEALAHLAVWIRERSLGRGLLSPQITEELHLQPQTRLIWQDPHSTLGRLIERLSRKSPPGFRFCGHIRARDLNRHHPGTSLVPWWFVSTDNSTDPCSFCAMGLPVWSAPSIPSDSLPEDADAPDHGDLWQAVHAVHETGLHVFDPEDIDCPDCRRVAAWRREAGPQEPMPTDIPVF</sequence>